<dbReference type="Pfam" id="PF00264">
    <property type="entry name" value="Tyrosinase"/>
    <property type="match status" value="1"/>
</dbReference>
<gene>
    <name evidence="5" type="ORF">H9Q72_011461</name>
</gene>
<organism evidence="5 6">
    <name type="scientific">Fusarium xylarioides</name>
    <dbReference type="NCBI Taxonomy" id="221167"/>
    <lineage>
        <taxon>Eukaryota</taxon>
        <taxon>Fungi</taxon>
        <taxon>Dikarya</taxon>
        <taxon>Ascomycota</taxon>
        <taxon>Pezizomycotina</taxon>
        <taxon>Sordariomycetes</taxon>
        <taxon>Hypocreomycetidae</taxon>
        <taxon>Hypocreales</taxon>
        <taxon>Nectriaceae</taxon>
        <taxon>Fusarium</taxon>
        <taxon>Fusarium fujikuroi species complex</taxon>
    </lineage>
</organism>
<proteinExistence type="predicted"/>
<feature type="domain" description="Tyrosinase copper-binding" evidence="4">
    <location>
        <begin position="29"/>
        <end position="115"/>
    </location>
</feature>
<dbReference type="InterPro" id="IPR002227">
    <property type="entry name" value="Tyrosinase_Cu-bd"/>
</dbReference>
<reference evidence="5" key="2">
    <citation type="submission" date="2020-10" db="EMBL/GenBank/DDBJ databases">
        <authorList>
            <person name="Peck L.D."/>
            <person name="Nowell R.W."/>
            <person name="Flood J."/>
            <person name="Ryan M.J."/>
            <person name="Barraclough T.G."/>
        </authorList>
    </citation>
    <scope>NUCLEOTIDE SEQUENCE</scope>
    <source>
        <strain evidence="5">IMI 127659i</strain>
    </source>
</reference>
<dbReference type="Gene3D" id="1.10.1280.10">
    <property type="entry name" value="Di-copper center containing domain from catechol oxidase"/>
    <property type="match status" value="1"/>
</dbReference>
<dbReference type="OrthoDB" id="6132182at2759"/>
<feature type="signal peptide" evidence="3">
    <location>
        <begin position="1"/>
        <end position="23"/>
    </location>
</feature>
<dbReference type="EMBL" id="JADFTT010000545">
    <property type="protein sequence ID" value="KAG5760438.1"/>
    <property type="molecule type" value="Genomic_DNA"/>
</dbReference>
<dbReference type="AlphaFoldDB" id="A0A9P7HIY1"/>
<dbReference type="SUPFAM" id="SSF48056">
    <property type="entry name" value="Di-copper centre-containing domain"/>
    <property type="match status" value="1"/>
</dbReference>
<evidence type="ECO:0000256" key="2">
    <source>
        <dbReference type="ARBA" id="ARBA00023002"/>
    </source>
</evidence>
<sequence>MWGRDSNPSFCAIVLGLAATTHGSNDLANNFKREATATSSFNPKNATLAEFNAHAREWFETIMSGAWGSRDIGIHPGAHNSLGGDPGRDFWVSPGEPAFWAHHANIDRVWWMWQMLDPELRAANVSTAVNGPITMYDLYEPHKNATIFDLQNLGWVAEGQEVALGELMSTTEGMFCYVYE</sequence>
<evidence type="ECO:0000313" key="5">
    <source>
        <dbReference type="EMBL" id="KAG5760438.1"/>
    </source>
</evidence>
<reference evidence="5" key="1">
    <citation type="journal article" date="2020" name="bioRxiv">
        <title>Historical genomics reveals the evolutionary mechanisms behind multiple outbreaks of the host-specific coffee wilt pathogen Fusarium xylarioides.</title>
        <authorList>
            <person name="Peck D."/>
            <person name="Nowell R.W."/>
            <person name="Flood J."/>
            <person name="Ryan M.J."/>
            <person name="Barraclough T.G."/>
        </authorList>
    </citation>
    <scope>NUCLEOTIDE SEQUENCE</scope>
    <source>
        <strain evidence="5">IMI 127659i</strain>
    </source>
</reference>
<evidence type="ECO:0000256" key="1">
    <source>
        <dbReference type="ARBA" id="ARBA00022723"/>
    </source>
</evidence>
<keyword evidence="6" id="KW-1185">Reference proteome</keyword>
<evidence type="ECO:0000313" key="6">
    <source>
        <dbReference type="Proteomes" id="UP000750502"/>
    </source>
</evidence>
<evidence type="ECO:0000259" key="4">
    <source>
        <dbReference type="Pfam" id="PF00264"/>
    </source>
</evidence>
<protein>
    <recommendedName>
        <fullName evidence="4">Tyrosinase copper-binding domain-containing protein</fullName>
    </recommendedName>
</protein>
<keyword evidence="2" id="KW-0560">Oxidoreductase</keyword>
<dbReference type="PANTHER" id="PTHR11474">
    <property type="entry name" value="TYROSINASE FAMILY MEMBER"/>
    <property type="match status" value="1"/>
</dbReference>
<dbReference type="GO" id="GO:0046872">
    <property type="term" value="F:metal ion binding"/>
    <property type="evidence" value="ECO:0007669"/>
    <property type="project" value="UniProtKB-KW"/>
</dbReference>
<dbReference type="PANTHER" id="PTHR11474:SF125">
    <property type="entry name" value="N-ACETYL-6-HYDROXYTRYPTOPHAN OXIDASE IVOB-RELATED"/>
    <property type="match status" value="1"/>
</dbReference>
<accession>A0A9P7HIY1</accession>
<evidence type="ECO:0000256" key="3">
    <source>
        <dbReference type="SAM" id="SignalP"/>
    </source>
</evidence>
<dbReference type="GO" id="GO:0016491">
    <property type="term" value="F:oxidoreductase activity"/>
    <property type="evidence" value="ECO:0007669"/>
    <property type="project" value="UniProtKB-KW"/>
</dbReference>
<dbReference type="Proteomes" id="UP000750502">
    <property type="component" value="Unassembled WGS sequence"/>
</dbReference>
<keyword evidence="1" id="KW-0479">Metal-binding</keyword>
<dbReference type="InterPro" id="IPR050316">
    <property type="entry name" value="Tyrosinase/Hemocyanin"/>
</dbReference>
<feature type="chain" id="PRO_5040353209" description="Tyrosinase copper-binding domain-containing protein" evidence="3">
    <location>
        <begin position="24"/>
        <end position="180"/>
    </location>
</feature>
<keyword evidence="3" id="KW-0732">Signal</keyword>
<dbReference type="InterPro" id="IPR008922">
    <property type="entry name" value="Di-copper_centre_dom_sf"/>
</dbReference>
<comment type="caution">
    <text evidence="5">The sequence shown here is derived from an EMBL/GenBank/DDBJ whole genome shotgun (WGS) entry which is preliminary data.</text>
</comment>
<name>A0A9P7HIY1_9HYPO</name>